<keyword evidence="4 6" id="KW-1133">Transmembrane helix</keyword>
<feature type="transmembrane region" description="Helical" evidence="6">
    <location>
        <begin position="363"/>
        <end position="384"/>
    </location>
</feature>
<feature type="transmembrane region" description="Helical" evidence="6">
    <location>
        <begin position="270"/>
        <end position="290"/>
    </location>
</feature>
<evidence type="ECO:0000256" key="6">
    <source>
        <dbReference type="SAM" id="Phobius"/>
    </source>
</evidence>
<protein>
    <submittedName>
        <fullName evidence="8">Major facilitator superfamily MFS_1</fullName>
    </submittedName>
</protein>
<dbReference type="AlphaFoldDB" id="L0RCD8"/>
<sequence>MSEKRIMNRWLAVLGAVLMQLALGAIYAWSVFTPSLIEAGWTKVQTQAVFSIGLVTFALSMVWAGKKLTKWGPGKLSFLSAIVLGAGYALAGTTGGTSFPALCLFIGVIGGAGIGLGYVVPIAVGMRWFPDKKGFITGLAVAGFGFGAMAWVKLAGAWGNLIGTFGLSTTFSIYGLLFCLMIAIGGIWMRFPPEGWTPEGYHPETNAAAANEAAEENFSFSEMLRTPQFYLIFATFTFSAAAGLMSIGLMKLYPMEALQAAGHSTAEASAIAGTAMAVFFSLSNGLGRIIWGTASDKLGRKLSILLMAAIQGVTLLAFTVMAGNELLLYVGASIIGFNFGGNFALFPTITADTFGTKNVGQNYPYVFLAYGVGGIFGPMLGGMLGDINNFPLAFTTCGACCLIGAAAISLVKKPGRNVNTTPEFARR</sequence>
<evidence type="ECO:0000256" key="4">
    <source>
        <dbReference type="ARBA" id="ARBA00022989"/>
    </source>
</evidence>
<dbReference type="CDD" id="cd17353">
    <property type="entry name" value="MFS_OFA_like"/>
    <property type="match status" value="1"/>
</dbReference>
<feature type="transmembrane region" description="Helical" evidence="6">
    <location>
        <begin position="76"/>
        <end position="93"/>
    </location>
</feature>
<feature type="transmembrane region" description="Helical" evidence="6">
    <location>
        <begin position="99"/>
        <end position="124"/>
    </location>
</feature>
<dbReference type="InterPro" id="IPR052983">
    <property type="entry name" value="MFS_Riboflavin_Transporter"/>
</dbReference>
<dbReference type="PANTHER" id="PTHR43385:SF1">
    <property type="entry name" value="RIBOFLAVIN TRANSPORTER RIBJ"/>
    <property type="match status" value="1"/>
</dbReference>
<feature type="transmembrane region" description="Helical" evidence="6">
    <location>
        <begin position="44"/>
        <end position="64"/>
    </location>
</feature>
<dbReference type="eggNOG" id="COG2223">
    <property type="taxonomic scope" value="Bacteria"/>
</dbReference>
<dbReference type="PANTHER" id="PTHR43385">
    <property type="entry name" value="RIBOFLAVIN TRANSPORTER RIBJ"/>
    <property type="match status" value="1"/>
</dbReference>
<evidence type="ECO:0000259" key="7">
    <source>
        <dbReference type="PROSITE" id="PS50850"/>
    </source>
</evidence>
<dbReference type="GO" id="GO:0022857">
    <property type="term" value="F:transmembrane transporter activity"/>
    <property type="evidence" value="ECO:0007669"/>
    <property type="project" value="InterPro"/>
</dbReference>
<evidence type="ECO:0000256" key="2">
    <source>
        <dbReference type="ARBA" id="ARBA00022448"/>
    </source>
</evidence>
<keyword evidence="3 6" id="KW-0812">Transmembrane</keyword>
<accession>L0RCD8</accession>
<keyword evidence="9" id="KW-1185">Reference proteome</keyword>
<comment type="subcellular location">
    <subcellularLocation>
        <location evidence="1">Membrane</location>
        <topology evidence="1">Multi-pass membrane protein</topology>
    </subcellularLocation>
</comment>
<organism evidence="8 9">
    <name type="scientific">Maridesulfovibrio hydrothermalis AM13 = DSM 14728</name>
    <dbReference type="NCBI Taxonomy" id="1121451"/>
    <lineage>
        <taxon>Bacteria</taxon>
        <taxon>Pseudomonadati</taxon>
        <taxon>Thermodesulfobacteriota</taxon>
        <taxon>Desulfovibrionia</taxon>
        <taxon>Desulfovibrionales</taxon>
        <taxon>Desulfovibrionaceae</taxon>
        <taxon>Maridesulfovibrio</taxon>
    </lineage>
</organism>
<dbReference type="GO" id="GO:0016020">
    <property type="term" value="C:membrane"/>
    <property type="evidence" value="ECO:0007669"/>
    <property type="project" value="UniProtKB-SubCell"/>
</dbReference>
<dbReference type="STRING" id="1121451.DESAM_21610"/>
<keyword evidence="5 6" id="KW-0472">Membrane</keyword>
<evidence type="ECO:0000313" key="9">
    <source>
        <dbReference type="Proteomes" id="UP000010808"/>
    </source>
</evidence>
<dbReference type="Proteomes" id="UP000010808">
    <property type="component" value="Chromosome"/>
</dbReference>
<evidence type="ECO:0000256" key="3">
    <source>
        <dbReference type="ARBA" id="ARBA00022692"/>
    </source>
</evidence>
<dbReference type="RefSeq" id="WP_015336490.1">
    <property type="nucleotide sequence ID" value="NC_020055.1"/>
</dbReference>
<evidence type="ECO:0000256" key="1">
    <source>
        <dbReference type="ARBA" id="ARBA00004141"/>
    </source>
</evidence>
<feature type="transmembrane region" description="Helical" evidence="6">
    <location>
        <begin position="136"/>
        <end position="159"/>
    </location>
</feature>
<feature type="transmembrane region" description="Helical" evidence="6">
    <location>
        <begin position="326"/>
        <end position="351"/>
    </location>
</feature>
<dbReference type="InterPro" id="IPR011701">
    <property type="entry name" value="MFS"/>
</dbReference>
<reference evidence="8 9" key="1">
    <citation type="submission" date="2012-10" db="EMBL/GenBank/DDBJ databases">
        <authorList>
            <person name="Genoscope - CEA"/>
        </authorList>
    </citation>
    <scope>NUCLEOTIDE SEQUENCE [LARGE SCALE GENOMIC DNA]</scope>
    <source>
        <strain evidence="9">AM13 / DSM 14728</strain>
    </source>
</reference>
<evidence type="ECO:0000313" key="8">
    <source>
        <dbReference type="EMBL" id="CCO23887.1"/>
    </source>
</evidence>
<evidence type="ECO:0000256" key="5">
    <source>
        <dbReference type="ARBA" id="ARBA00023136"/>
    </source>
</evidence>
<dbReference type="KEGG" id="dhy:DESAM_21610"/>
<dbReference type="Pfam" id="PF07690">
    <property type="entry name" value="MFS_1"/>
    <property type="match status" value="1"/>
</dbReference>
<dbReference type="PATRIC" id="fig|1121451.3.peg.1850"/>
<dbReference type="InterPro" id="IPR036259">
    <property type="entry name" value="MFS_trans_sf"/>
</dbReference>
<dbReference type="SUPFAM" id="SSF103473">
    <property type="entry name" value="MFS general substrate transporter"/>
    <property type="match status" value="1"/>
</dbReference>
<feature type="domain" description="Major facilitator superfamily (MFS) profile" evidence="7">
    <location>
        <begin position="8"/>
        <end position="416"/>
    </location>
</feature>
<feature type="transmembrane region" description="Helical" evidence="6">
    <location>
        <begin position="229"/>
        <end position="250"/>
    </location>
</feature>
<dbReference type="Gene3D" id="1.20.1250.20">
    <property type="entry name" value="MFS general substrate transporter like domains"/>
    <property type="match status" value="2"/>
</dbReference>
<dbReference type="PROSITE" id="PS50850">
    <property type="entry name" value="MFS"/>
    <property type="match status" value="1"/>
</dbReference>
<feature type="transmembrane region" description="Helical" evidence="6">
    <location>
        <begin position="390"/>
        <end position="411"/>
    </location>
</feature>
<keyword evidence="2" id="KW-0813">Transport</keyword>
<dbReference type="HOGENOM" id="CLU_001265_59_7_7"/>
<name>L0RCD8_9BACT</name>
<proteinExistence type="predicted"/>
<gene>
    <name evidence="8" type="ORF">DESAM_21610</name>
</gene>
<feature type="transmembrane region" description="Helical" evidence="6">
    <location>
        <begin position="302"/>
        <end position="320"/>
    </location>
</feature>
<dbReference type="OrthoDB" id="9793415at2"/>
<dbReference type="EMBL" id="FO203522">
    <property type="protein sequence ID" value="CCO23887.1"/>
    <property type="molecule type" value="Genomic_DNA"/>
</dbReference>
<dbReference type="InterPro" id="IPR020846">
    <property type="entry name" value="MFS_dom"/>
</dbReference>
<feature type="transmembrane region" description="Helical" evidence="6">
    <location>
        <begin position="171"/>
        <end position="189"/>
    </location>
</feature>